<evidence type="ECO:0000313" key="2">
    <source>
        <dbReference type="EMBL" id="KAK4821704.1"/>
    </source>
</evidence>
<sequence length="112" mass="12596">MIKGLEHLSYKERPRELRLFNLEKRRLRGALINVYKYLMGRTEDDGARLFSGVCSDRTRGNGHKLNNKQEIPSESKKTPLDDIQNLTGHSPGLPGVADPALSRGVQVDGLQR</sequence>
<dbReference type="Proteomes" id="UP001333110">
    <property type="component" value="Unassembled WGS sequence"/>
</dbReference>
<evidence type="ECO:0000313" key="3">
    <source>
        <dbReference type="Proteomes" id="UP001333110"/>
    </source>
</evidence>
<dbReference type="AlphaFoldDB" id="A0AAN7RV47"/>
<evidence type="ECO:0000256" key="1">
    <source>
        <dbReference type="SAM" id="MobiDB-lite"/>
    </source>
</evidence>
<dbReference type="EMBL" id="JAUNZN010000005">
    <property type="protein sequence ID" value="KAK4821704.1"/>
    <property type="molecule type" value="Genomic_DNA"/>
</dbReference>
<feature type="compositionally biased region" description="Basic and acidic residues" evidence="1">
    <location>
        <begin position="71"/>
        <end position="80"/>
    </location>
</feature>
<organism evidence="2 3">
    <name type="scientific">Mycteria americana</name>
    <name type="common">Wood stork</name>
    <dbReference type="NCBI Taxonomy" id="33587"/>
    <lineage>
        <taxon>Eukaryota</taxon>
        <taxon>Metazoa</taxon>
        <taxon>Chordata</taxon>
        <taxon>Craniata</taxon>
        <taxon>Vertebrata</taxon>
        <taxon>Euteleostomi</taxon>
        <taxon>Archelosauria</taxon>
        <taxon>Archosauria</taxon>
        <taxon>Dinosauria</taxon>
        <taxon>Saurischia</taxon>
        <taxon>Theropoda</taxon>
        <taxon>Coelurosauria</taxon>
        <taxon>Aves</taxon>
        <taxon>Neognathae</taxon>
        <taxon>Neoaves</taxon>
        <taxon>Aequornithes</taxon>
        <taxon>Ciconiiformes</taxon>
        <taxon>Ciconiidae</taxon>
        <taxon>Mycteria</taxon>
    </lineage>
</organism>
<proteinExistence type="predicted"/>
<feature type="region of interest" description="Disordered" evidence="1">
    <location>
        <begin position="53"/>
        <end position="112"/>
    </location>
</feature>
<accession>A0AAN7RV47</accession>
<keyword evidence="3" id="KW-1185">Reference proteome</keyword>
<protein>
    <submittedName>
        <fullName evidence="2">Uncharacterized protein</fullName>
    </submittedName>
</protein>
<gene>
    <name evidence="2" type="ORF">QYF61_027776</name>
</gene>
<name>A0AAN7RV47_MYCAM</name>
<reference evidence="2 3" key="1">
    <citation type="journal article" date="2023" name="J. Hered.">
        <title>Chromosome-level genome of the wood stork (Mycteria americana) provides insight into avian chromosome evolution.</title>
        <authorList>
            <person name="Flamio R. Jr."/>
            <person name="Ramstad K.M."/>
        </authorList>
    </citation>
    <scope>NUCLEOTIDE SEQUENCE [LARGE SCALE GENOMIC DNA]</scope>
    <source>
        <strain evidence="2">JAX WOST 10</strain>
    </source>
</reference>
<comment type="caution">
    <text evidence="2">The sequence shown here is derived from an EMBL/GenBank/DDBJ whole genome shotgun (WGS) entry which is preliminary data.</text>
</comment>